<feature type="compositionally biased region" description="Polar residues" evidence="6">
    <location>
        <begin position="287"/>
        <end position="315"/>
    </location>
</feature>
<dbReference type="OrthoDB" id="9763018at2"/>
<dbReference type="GO" id="GO:0007165">
    <property type="term" value="P:signal transduction"/>
    <property type="evidence" value="ECO:0007669"/>
    <property type="project" value="UniProtKB-KW"/>
</dbReference>
<dbReference type="PROSITE" id="PS50111">
    <property type="entry name" value="CHEMOTAXIS_TRANSDUC_2"/>
    <property type="match status" value="1"/>
</dbReference>
<keyword evidence="4" id="KW-0807">Transducer</keyword>
<dbReference type="Proteomes" id="UP000035352">
    <property type="component" value="Chromosome"/>
</dbReference>
<reference evidence="10 11" key="1">
    <citation type="submission" date="2015-05" db="EMBL/GenBank/DDBJ databases">
        <authorList>
            <person name="Tang B."/>
            <person name="Yu Y."/>
        </authorList>
    </citation>
    <scope>NUCLEOTIDE SEQUENCE [LARGE SCALE GENOMIC DNA]</scope>
    <source>
        <strain evidence="10 11">DSM 7029</strain>
    </source>
</reference>
<evidence type="ECO:0000256" key="7">
    <source>
        <dbReference type="SAM" id="Phobius"/>
    </source>
</evidence>
<dbReference type="GO" id="GO:0006935">
    <property type="term" value="P:chemotaxis"/>
    <property type="evidence" value="ECO:0007669"/>
    <property type="project" value="InterPro"/>
</dbReference>
<dbReference type="RefSeq" id="WP_047196259.1">
    <property type="nucleotide sequence ID" value="NZ_CP011371.1"/>
</dbReference>
<evidence type="ECO:0000256" key="2">
    <source>
        <dbReference type="ARBA" id="ARBA00022481"/>
    </source>
</evidence>
<dbReference type="InterPro" id="IPR051310">
    <property type="entry name" value="MCP_chemotaxis"/>
</dbReference>
<dbReference type="InterPro" id="IPR004089">
    <property type="entry name" value="MCPsignal_dom"/>
</dbReference>
<organism evidence="10 11">
    <name type="scientific">Caldimonas brevitalea</name>
    <dbReference type="NCBI Taxonomy" id="413882"/>
    <lineage>
        <taxon>Bacteria</taxon>
        <taxon>Pseudomonadati</taxon>
        <taxon>Pseudomonadota</taxon>
        <taxon>Betaproteobacteria</taxon>
        <taxon>Burkholderiales</taxon>
        <taxon>Sphaerotilaceae</taxon>
        <taxon>Caldimonas</taxon>
    </lineage>
</organism>
<dbReference type="InterPro" id="IPR003660">
    <property type="entry name" value="HAMP_dom"/>
</dbReference>
<dbReference type="InterPro" id="IPR004090">
    <property type="entry name" value="Chemotax_Me-accpt_rcpt"/>
</dbReference>
<sequence>MLRRLSIKTRLTLAFSAIALLVIVLSAAAWFINKLQNESLNRYNYHVLLGMRAADQTWVAMLQSRRYEKDVLLHLGDAAKSAEYLKKWKAEQERMVKEATDLRSRMTDPNSVRQAKEIDEAFAAYGQAALPVLEKAAAGQLTSIAEANEALKPAKAHMAKGEATMIEILDSVSFFTKFVIDKFNRLYAVITLATAVIVSLSVALVALLGWRISRSIVQPMNDAARFAEQVGAGDLTATLDVQGQDEATRLQRSLAQMRDALQSMVSRVRDVTEGITTASSEIAHGNQDLSQRTEQTASNLQQTASSMEQLTGTVKQSADAARQANQLASSASTVASRGGEVVSQVVSTMDEISAASKKIADIIGVIDGIAFQTNILALNAAVEAARAGEQGRGFAVVAGEVRNLAQRSAQAAKEIKSLIGASVEKVDSGARLVQDAGSTMTEIVASVQRVTDIIGEITAATSEQSTGIGQVNTAVNQLDQMTQQNAALVEESAAAAESLRQQAERLSEVVAAFKLADAQRLATAAVTRARETAAPAPTVAPTRVEKPVSAPVKAASAPAPAPVKPAPVSTTVAAAPASKPVAAPAHDDDWTSF</sequence>
<protein>
    <submittedName>
        <fullName evidence="10">Methyl-accepting chemotaxis protein</fullName>
    </submittedName>
</protein>
<keyword evidence="7" id="KW-1133">Transmembrane helix</keyword>
<comment type="subcellular location">
    <subcellularLocation>
        <location evidence="1">Membrane</location>
    </subcellularLocation>
</comment>
<feature type="domain" description="Methyl-accepting transducer" evidence="8">
    <location>
        <begin position="271"/>
        <end position="500"/>
    </location>
</feature>
<evidence type="ECO:0000256" key="6">
    <source>
        <dbReference type="SAM" id="MobiDB-lite"/>
    </source>
</evidence>
<dbReference type="FunFam" id="1.10.287.950:FF:000001">
    <property type="entry name" value="Methyl-accepting chemotaxis sensory transducer"/>
    <property type="match status" value="1"/>
</dbReference>
<dbReference type="GO" id="GO:0004888">
    <property type="term" value="F:transmembrane signaling receptor activity"/>
    <property type="evidence" value="ECO:0007669"/>
    <property type="project" value="InterPro"/>
</dbReference>
<keyword evidence="7" id="KW-0472">Membrane</keyword>
<evidence type="ECO:0000259" key="9">
    <source>
        <dbReference type="PROSITE" id="PS50885"/>
    </source>
</evidence>
<dbReference type="Pfam" id="PF00672">
    <property type="entry name" value="HAMP"/>
    <property type="match status" value="1"/>
</dbReference>
<dbReference type="GO" id="GO:0005886">
    <property type="term" value="C:plasma membrane"/>
    <property type="evidence" value="ECO:0007669"/>
    <property type="project" value="TreeGrafter"/>
</dbReference>
<dbReference type="EMBL" id="CP011371">
    <property type="protein sequence ID" value="AKJ31036.1"/>
    <property type="molecule type" value="Genomic_DNA"/>
</dbReference>
<feature type="domain" description="HAMP" evidence="9">
    <location>
        <begin position="214"/>
        <end position="266"/>
    </location>
</feature>
<proteinExistence type="inferred from homology"/>
<dbReference type="KEGG" id="pbh:AAW51_4345"/>
<dbReference type="CDD" id="cd06225">
    <property type="entry name" value="HAMP"/>
    <property type="match status" value="1"/>
</dbReference>
<comment type="similarity">
    <text evidence="3">Belongs to the methyl-accepting chemotaxis (MCP) protein family.</text>
</comment>
<feature type="coiled-coil region" evidence="5">
    <location>
        <begin position="471"/>
        <end position="516"/>
    </location>
</feature>
<dbReference type="SMART" id="SM00283">
    <property type="entry name" value="MA"/>
    <property type="match status" value="1"/>
</dbReference>
<keyword evidence="5" id="KW-0175">Coiled coil</keyword>
<feature type="region of interest" description="Disordered" evidence="6">
    <location>
        <begin position="554"/>
        <end position="593"/>
    </location>
</feature>
<dbReference type="Pfam" id="PF12729">
    <property type="entry name" value="4HB_MCP_1"/>
    <property type="match status" value="1"/>
</dbReference>
<dbReference type="PATRIC" id="fig|413882.6.peg.4543"/>
<dbReference type="PROSITE" id="PS50885">
    <property type="entry name" value="HAMP"/>
    <property type="match status" value="1"/>
</dbReference>
<keyword evidence="7" id="KW-0812">Transmembrane</keyword>
<dbReference type="AlphaFoldDB" id="A0A0G3BUJ3"/>
<gene>
    <name evidence="10" type="primary">mcp</name>
    <name evidence="10" type="ORF">AAW51_4345</name>
</gene>
<dbReference type="STRING" id="413882.AAW51_4345"/>
<evidence type="ECO:0000313" key="11">
    <source>
        <dbReference type="Proteomes" id="UP000035352"/>
    </source>
</evidence>
<dbReference type="Gene3D" id="1.10.287.950">
    <property type="entry name" value="Methyl-accepting chemotaxis protein"/>
    <property type="match status" value="1"/>
</dbReference>
<evidence type="ECO:0000256" key="1">
    <source>
        <dbReference type="ARBA" id="ARBA00004370"/>
    </source>
</evidence>
<dbReference type="Pfam" id="PF00015">
    <property type="entry name" value="MCPsignal"/>
    <property type="match status" value="1"/>
</dbReference>
<keyword evidence="2" id="KW-0488">Methylation</keyword>
<dbReference type="CDD" id="cd11386">
    <property type="entry name" value="MCP_signal"/>
    <property type="match status" value="1"/>
</dbReference>
<dbReference type="SMART" id="SM00304">
    <property type="entry name" value="HAMP"/>
    <property type="match status" value="1"/>
</dbReference>
<dbReference type="InterPro" id="IPR024478">
    <property type="entry name" value="HlyB_4HB_MCP"/>
</dbReference>
<evidence type="ECO:0000256" key="4">
    <source>
        <dbReference type="PROSITE-ProRule" id="PRU00284"/>
    </source>
</evidence>
<dbReference type="SUPFAM" id="SSF58104">
    <property type="entry name" value="Methyl-accepting chemotaxis protein (MCP) signaling domain"/>
    <property type="match status" value="1"/>
</dbReference>
<name>A0A0G3BUJ3_9BURK</name>
<evidence type="ECO:0000313" key="10">
    <source>
        <dbReference type="EMBL" id="AKJ31036.1"/>
    </source>
</evidence>
<accession>A0A0G3BUJ3</accession>
<evidence type="ECO:0000259" key="8">
    <source>
        <dbReference type="PROSITE" id="PS50111"/>
    </source>
</evidence>
<dbReference type="PANTHER" id="PTHR43531:SF14">
    <property type="entry name" value="METHYL-ACCEPTING CHEMOTAXIS PROTEIN I-RELATED"/>
    <property type="match status" value="1"/>
</dbReference>
<feature type="transmembrane region" description="Helical" evidence="7">
    <location>
        <begin position="186"/>
        <end position="210"/>
    </location>
</feature>
<evidence type="ECO:0000256" key="3">
    <source>
        <dbReference type="ARBA" id="ARBA00029447"/>
    </source>
</evidence>
<feature type="region of interest" description="Disordered" evidence="6">
    <location>
        <begin position="279"/>
        <end position="315"/>
    </location>
</feature>
<feature type="compositionally biased region" description="Low complexity" evidence="6">
    <location>
        <begin position="566"/>
        <end position="584"/>
    </location>
</feature>
<dbReference type="PRINTS" id="PR00260">
    <property type="entry name" value="CHEMTRNSDUCR"/>
</dbReference>
<evidence type="ECO:0000256" key="5">
    <source>
        <dbReference type="SAM" id="Coils"/>
    </source>
</evidence>
<dbReference type="PANTHER" id="PTHR43531">
    <property type="entry name" value="PROTEIN ICFG"/>
    <property type="match status" value="1"/>
</dbReference>
<keyword evidence="11" id="KW-1185">Reference proteome</keyword>